<dbReference type="AlphaFoldDB" id="A0A518FME9"/>
<dbReference type="Pfam" id="PF07587">
    <property type="entry name" value="PSD1"/>
    <property type="match status" value="1"/>
</dbReference>
<accession>A0A518FME9</accession>
<evidence type="ECO:0000259" key="2">
    <source>
        <dbReference type="Pfam" id="PF07587"/>
    </source>
</evidence>
<dbReference type="Pfam" id="PF07635">
    <property type="entry name" value="PSCyt1"/>
    <property type="match status" value="2"/>
</dbReference>
<name>A0A518FME9_9PLAN</name>
<protein>
    <submittedName>
        <fullName evidence="4">Planctomycete cytochrome C</fullName>
    </submittedName>
</protein>
<reference evidence="4 5" key="1">
    <citation type="submission" date="2019-02" db="EMBL/GenBank/DDBJ databases">
        <title>Deep-cultivation of Planctomycetes and their phenomic and genomic characterization uncovers novel biology.</title>
        <authorList>
            <person name="Wiegand S."/>
            <person name="Jogler M."/>
            <person name="Boedeker C."/>
            <person name="Pinto D."/>
            <person name="Vollmers J."/>
            <person name="Rivas-Marin E."/>
            <person name="Kohn T."/>
            <person name="Peeters S.H."/>
            <person name="Heuer A."/>
            <person name="Rast P."/>
            <person name="Oberbeckmann S."/>
            <person name="Bunk B."/>
            <person name="Jeske O."/>
            <person name="Meyerdierks A."/>
            <person name="Storesund J.E."/>
            <person name="Kallscheuer N."/>
            <person name="Luecker S."/>
            <person name="Lage O.M."/>
            <person name="Pohl T."/>
            <person name="Merkel B.J."/>
            <person name="Hornburger P."/>
            <person name="Mueller R.-W."/>
            <person name="Bruemmer F."/>
            <person name="Labrenz M."/>
            <person name="Spormann A.M."/>
            <person name="Op den Camp H."/>
            <person name="Overmann J."/>
            <person name="Amann R."/>
            <person name="Jetten M.S.M."/>
            <person name="Mascher T."/>
            <person name="Medema M.H."/>
            <person name="Devos D.P."/>
            <person name="Kaster A.-K."/>
            <person name="Ovreas L."/>
            <person name="Rohde M."/>
            <person name="Galperin M.Y."/>
            <person name="Jogler C."/>
        </authorList>
    </citation>
    <scope>NUCLEOTIDE SEQUENCE [LARGE SCALE GENOMIC DNA]</scope>
    <source>
        <strain evidence="4 5">Pan153</strain>
    </source>
</reference>
<evidence type="ECO:0000313" key="5">
    <source>
        <dbReference type="Proteomes" id="UP000320839"/>
    </source>
</evidence>
<dbReference type="Proteomes" id="UP000320839">
    <property type="component" value="Chromosome"/>
</dbReference>
<dbReference type="InterPro" id="IPR011429">
    <property type="entry name" value="Cyt_c_Planctomycete-type"/>
</dbReference>
<feature type="domain" description="Cytochrome C Planctomycete-type" evidence="3">
    <location>
        <begin position="58"/>
        <end position="112"/>
    </location>
</feature>
<dbReference type="PANTHER" id="PTHR35889">
    <property type="entry name" value="CYCLOINULO-OLIGOSACCHARIDE FRUCTANOTRANSFERASE-RELATED"/>
    <property type="match status" value="1"/>
</dbReference>
<proteinExistence type="predicted"/>
<dbReference type="Pfam" id="PF07583">
    <property type="entry name" value="PSCyt2"/>
    <property type="match status" value="1"/>
</dbReference>
<gene>
    <name evidence="4" type="ORF">Pan153_21430</name>
</gene>
<evidence type="ECO:0000259" key="3">
    <source>
        <dbReference type="Pfam" id="PF07635"/>
    </source>
</evidence>
<sequence>MPPQPLIRHSLPMFYRSDISLGLMFLLVALFPGQSPAAEPAVPVFYEDSVKAILEAKCTRCHNSEKKQSGLDLSSPRAILKGSESGRILQAGDADASLLFQMIDADEMPPEEKDRLTPTERESLRSWIQAGTHFRKAVKTAPAVTQHDIIPLLHLRCVACHGGRRQEAGLDLRTKQSILKGGKSGPVIVPGDPESSLLIQRIKSAEMPPRRKLVSVSVKPMEANELERLSQWIELGLPEVNESELQEPETLVTEQDRQFWSFQPPAQVQPPQVQHQDLVRNPIDAFILSKLESQGLTFAPTADKRTLIRRLSIDLTGLPPTPQEIDDFLNDDDPKAYEQLVERLLASPRYGERWARHWLDVVGYADSEGAQNEDKLRPHMYRYRDYVIRSLNQDKPYSRFLLEQIAGDEIVDYRSGNITPDVYDCLVATGFLRTAPDRTFANITNFVPDRLEVISDEIQILGSAVLGLTIKCARCHSHKFDPIPQSDYYRLTAVFKAAYDEHDWLKSQGPRTLPYVSQQELKKHQEHEKQLSIQQGQLKQRLDQLKPTVPDYQVKSAELKKQIDALKTQHRPAPRIRALWSRESPSPSYIYKRGNYLTPGRPVQPGVPAVLTSPDETLDFDQKEKNGDPVGRRLVFARWLTQADHPLTARVMVNRIWLHHFGRGIVNTPGNFGRAGERPTHPELLDWLAREFVRQNWSIKSLHRLMVTSSTYRQSSEISDDAARLDPSGSLLSRMPLNRMEAEVLRDSLLYICGQLDETPFGPADPVESRADGLVTSQRGDKGWRRSIYVLQRRTKIPTLLENFDFPQMGPNCLQRGESLVAPQALHLLNNQMIHQLADHFASRIRKEAGDQPAEQISQIYLRALGRSPTSEETMIGVMTLQQLEEKWKSESKDEKKLSDSSQKALTSYCHAMFNLAEFQYID</sequence>
<feature type="domain" description="Cytochrome C Planctomycete-type" evidence="3">
    <location>
        <begin position="157"/>
        <end position="210"/>
    </location>
</feature>
<organism evidence="4 5">
    <name type="scientific">Gimesia panareensis</name>
    <dbReference type="NCBI Taxonomy" id="2527978"/>
    <lineage>
        <taxon>Bacteria</taxon>
        <taxon>Pseudomonadati</taxon>
        <taxon>Planctomycetota</taxon>
        <taxon>Planctomycetia</taxon>
        <taxon>Planctomycetales</taxon>
        <taxon>Planctomycetaceae</taxon>
        <taxon>Gimesia</taxon>
    </lineage>
</organism>
<evidence type="ECO:0000259" key="1">
    <source>
        <dbReference type="Pfam" id="PF07583"/>
    </source>
</evidence>
<dbReference type="InterPro" id="IPR022655">
    <property type="entry name" value="DUF1553"/>
</dbReference>
<feature type="domain" description="DUF1549" evidence="1">
    <location>
        <begin position="282"/>
        <end position="497"/>
    </location>
</feature>
<evidence type="ECO:0000313" key="4">
    <source>
        <dbReference type="EMBL" id="QDV17490.1"/>
    </source>
</evidence>
<feature type="domain" description="DUF1553" evidence="2">
    <location>
        <begin position="632"/>
        <end position="875"/>
    </location>
</feature>
<dbReference type="InterPro" id="IPR011444">
    <property type="entry name" value="DUF1549"/>
</dbReference>
<dbReference type="PANTHER" id="PTHR35889:SF3">
    <property type="entry name" value="F-BOX DOMAIN-CONTAINING PROTEIN"/>
    <property type="match status" value="1"/>
</dbReference>
<dbReference type="EMBL" id="CP036317">
    <property type="protein sequence ID" value="QDV17490.1"/>
    <property type="molecule type" value="Genomic_DNA"/>
</dbReference>